<sequence length="347" mass="39472">MNQYESDGPHQTQFDSDHHLHSVLFAIPFPRPTNHHSTTERSPPFLLYTFPRSVYEKPPIDPNTGKRGKEKLIKKAERVWQQEVEVGEQIKRGERKDATRWQKFKGGAARLASGVIKYMPDNTIETLGRLPPKKKLGTVTILYPNAKDVAPTTNVANLNEDEMKEALTKILQITKKKAFTKSIISGCLLPVTAAIDFFLIIPIFAFEINIAYFSMQTNGAKKVKALTSADEKATKRTSRITTQTTEQNESNSIFTFKQSSPQTFSYTIDYLYYQCSRLDHSKFPTISTMPIPSYSPDKKIVEGMILEFQKNLPNHITKRHLLNLDRAAEDLSRTLKKAAKEYVKTLS</sequence>
<protein>
    <submittedName>
        <fullName evidence="2">Uncharacterized protein</fullName>
    </submittedName>
</protein>
<dbReference type="EMBL" id="MU167240">
    <property type="protein sequence ID" value="KAG0148095.1"/>
    <property type="molecule type" value="Genomic_DNA"/>
</dbReference>
<accession>A0A9P6NJC6</accession>
<keyword evidence="3" id="KW-1185">Reference proteome</keyword>
<keyword evidence="1" id="KW-0812">Transmembrane</keyword>
<organism evidence="2 3">
    <name type="scientific">Cronartium quercuum f. sp. fusiforme G11</name>
    <dbReference type="NCBI Taxonomy" id="708437"/>
    <lineage>
        <taxon>Eukaryota</taxon>
        <taxon>Fungi</taxon>
        <taxon>Dikarya</taxon>
        <taxon>Basidiomycota</taxon>
        <taxon>Pucciniomycotina</taxon>
        <taxon>Pucciniomycetes</taxon>
        <taxon>Pucciniales</taxon>
        <taxon>Coleosporiaceae</taxon>
        <taxon>Cronartium</taxon>
    </lineage>
</organism>
<gene>
    <name evidence="2" type="ORF">CROQUDRAFT_670083</name>
</gene>
<reference evidence="2" key="1">
    <citation type="submission" date="2013-11" db="EMBL/GenBank/DDBJ databases">
        <title>Genome sequence of the fusiform rust pathogen reveals effectors for host alternation and coevolution with pine.</title>
        <authorList>
            <consortium name="DOE Joint Genome Institute"/>
            <person name="Smith K."/>
            <person name="Pendleton A."/>
            <person name="Kubisiak T."/>
            <person name="Anderson C."/>
            <person name="Salamov A."/>
            <person name="Aerts A."/>
            <person name="Riley R."/>
            <person name="Clum A."/>
            <person name="Lindquist E."/>
            <person name="Ence D."/>
            <person name="Campbell M."/>
            <person name="Kronenberg Z."/>
            <person name="Feau N."/>
            <person name="Dhillon B."/>
            <person name="Hamelin R."/>
            <person name="Burleigh J."/>
            <person name="Smith J."/>
            <person name="Yandell M."/>
            <person name="Nelson C."/>
            <person name="Grigoriev I."/>
            <person name="Davis J."/>
        </authorList>
    </citation>
    <scope>NUCLEOTIDE SEQUENCE</scope>
    <source>
        <strain evidence="2">G11</strain>
    </source>
</reference>
<evidence type="ECO:0000256" key="1">
    <source>
        <dbReference type="SAM" id="Phobius"/>
    </source>
</evidence>
<evidence type="ECO:0000313" key="3">
    <source>
        <dbReference type="Proteomes" id="UP000886653"/>
    </source>
</evidence>
<dbReference type="AlphaFoldDB" id="A0A9P6NJC6"/>
<dbReference type="OrthoDB" id="3189033at2759"/>
<name>A0A9P6NJC6_9BASI</name>
<feature type="transmembrane region" description="Helical" evidence="1">
    <location>
        <begin position="183"/>
        <end position="206"/>
    </location>
</feature>
<comment type="caution">
    <text evidence="2">The sequence shown here is derived from an EMBL/GenBank/DDBJ whole genome shotgun (WGS) entry which is preliminary data.</text>
</comment>
<dbReference type="Proteomes" id="UP000886653">
    <property type="component" value="Unassembled WGS sequence"/>
</dbReference>
<evidence type="ECO:0000313" key="2">
    <source>
        <dbReference type="EMBL" id="KAG0148095.1"/>
    </source>
</evidence>
<proteinExistence type="predicted"/>
<keyword evidence="1" id="KW-1133">Transmembrane helix</keyword>
<keyword evidence="1" id="KW-0472">Membrane</keyword>